<dbReference type="SUPFAM" id="SSF46689">
    <property type="entry name" value="Homeodomain-like"/>
    <property type="match status" value="1"/>
</dbReference>
<feature type="domain" description="HTH tetR-type" evidence="5">
    <location>
        <begin position="37"/>
        <end position="97"/>
    </location>
</feature>
<evidence type="ECO:0000313" key="6">
    <source>
        <dbReference type="EMBL" id="MET4575330.1"/>
    </source>
</evidence>
<dbReference type="InterPro" id="IPR009057">
    <property type="entry name" value="Homeodomain-like_sf"/>
</dbReference>
<organism evidence="6 7">
    <name type="scientific">Ottowia thiooxydans</name>
    <dbReference type="NCBI Taxonomy" id="219182"/>
    <lineage>
        <taxon>Bacteria</taxon>
        <taxon>Pseudomonadati</taxon>
        <taxon>Pseudomonadota</taxon>
        <taxon>Betaproteobacteria</taxon>
        <taxon>Burkholderiales</taxon>
        <taxon>Comamonadaceae</taxon>
        <taxon>Ottowia</taxon>
    </lineage>
</organism>
<evidence type="ECO:0000259" key="5">
    <source>
        <dbReference type="PROSITE" id="PS50977"/>
    </source>
</evidence>
<dbReference type="PANTHER" id="PTHR30055:SF234">
    <property type="entry name" value="HTH-TYPE TRANSCRIPTIONAL REGULATOR BETI"/>
    <property type="match status" value="1"/>
</dbReference>
<evidence type="ECO:0000256" key="1">
    <source>
        <dbReference type="ARBA" id="ARBA00023015"/>
    </source>
</evidence>
<dbReference type="SUPFAM" id="SSF48498">
    <property type="entry name" value="Tetracyclin repressor-like, C-terminal domain"/>
    <property type="match status" value="1"/>
</dbReference>
<evidence type="ECO:0000256" key="2">
    <source>
        <dbReference type="ARBA" id="ARBA00023125"/>
    </source>
</evidence>
<protein>
    <submittedName>
        <fullName evidence="6">AcrR family transcriptional regulator</fullName>
    </submittedName>
</protein>
<dbReference type="Proteomes" id="UP001549320">
    <property type="component" value="Unassembled WGS sequence"/>
</dbReference>
<dbReference type="Pfam" id="PF00440">
    <property type="entry name" value="TetR_N"/>
    <property type="match status" value="1"/>
</dbReference>
<dbReference type="InterPro" id="IPR001647">
    <property type="entry name" value="HTH_TetR"/>
</dbReference>
<reference evidence="6 7" key="1">
    <citation type="submission" date="2024-06" db="EMBL/GenBank/DDBJ databases">
        <title>Sorghum-associated microbial communities from plants grown in Nebraska, USA.</title>
        <authorList>
            <person name="Schachtman D."/>
        </authorList>
    </citation>
    <scope>NUCLEOTIDE SEQUENCE [LARGE SCALE GENOMIC DNA]</scope>
    <source>
        <strain evidence="6 7">2709</strain>
    </source>
</reference>
<evidence type="ECO:0000256" key="4">
    <source>
        <dbReference type="PROSITE-ProRule" id="PRU00335"/>
    </source>
</evidence>
<comment type="caution">
    <text evidence="6">The sequence shown here is derived from an EMBL/GenBank/DDBJ whole genome shotgun (WGS) entry which is preliminary data.</text>
</comment>
<dbReference type="InterPro" id="IPR036271">
    <property type="entry name" value="Tet_transcr_reg_TetR-rel_C_sf"/>
</dbReference>
<sequence length="247" mass="28477">MLSFGVTMLPTESYMPTLPKGESETQSLEQTAPRVPVAMCERLSPVVMEIYAAGDFHRVDMRTIAREAGMSFRTIYRYFGDKESLLFYFIQYWLSGLYPAALTPLDGNGDLRSKLLGVLKLHFEFYEKNPNVGRIIFMTVPLERWMRDPSYAQRELMLRMLKAISDAQQRGELRYELDSRLILDMFNAIFNRAFLMWEYRRRSYSLTAQAEPLLSVLWNGVVASRPPAKNTLEASVKKASSRKTAVK</sequence>
<evidence type="ECO:0000256" key="3">
    <source>
        <dbReference type="ARBA" id="ARBA00023163"/>
    </source>
</evidence>
<accession>A0ABV2Q2S5</accession>
<dbReference type="PANTHER" id="PTHR30055">
    <property type="entry name" value="HTH-TYPE TRANSCRIPTIONAL REGULATOR RUTR"/>
    <property type="match status" value="1"/>
</dbReference>
<name>A0ABV2Q2S5_9BURK</name>
<dbReference type="Gene3D" id="1.10.357.10">
    <property type="entry name" value="Tetracycline Repressor, domain 2"/>
    <property type="match status" value="1"/>
</dbReference>
<dbReference type="InterPro" id="IPR050109">
    <property type="entry name" value="HTH-type_TetR-like_transc_reg"/>
</dbReference>
<proteinExistence type="predicted"/>
<keyword evidence="1" id="KW-0805">Transcription regulation</keyword>
<keyword evidence="7" id="KW-1185">Reference proteome</keyword>
<dbReference type="EMBL" id="JBEPSH010000001">
    <property type="protein sequence ID" value="MET4575330.1"/>
    <property type="molecule type" value="Genomic_DNA"/>
</dbReference>
<evidence type="ECO:0000313" key="7">
    <source>
        <dbReference type="Proteomes" id="UP001549320"/>
    </source>
</evidence>
<keyword evidence="3" id="KW-0804">Transcription</keyword>
<gene>
    <name evidence="6" type="ORF">ABIE13_000427</name>
</gene>
<keyword evidence="2 4" id="KW-0238">DNA-binding</keyword>
<feature type="DNA-binding region" description="H-T-H motif" evidence="4">
    <location>
        <begin position="60"/>
        <end position="79"/>
    </location>
</feature>
<dbReference type="PROSITE" id="PS50977">
    <property type="entry name" value="HTH_TETR_2"/>
    <property type="match status" value="1"/>
</dbReference>
<dbReference type="Gene3D" id="1.10.10.60">
    <property type="entry name" value="Homeodomain-like"/>
    <property type="match status" value="1"/>
</dbReference>